<sequence>MHKLPIISGKKLIAALKRVGFIEVRQRGSHVSLQKITTGRTYKTVVPLHRELAKGTLLDILQQTGLEKDDLIELL</sequence>
<reference evidence="1" key="1">
    <citation type="submission" date="2018-01" db="EMBL/GenBank/DDBJ databases">
        <authorList>
            <person name="Krukenberg V."/>
        </authorList>
    </citation>
    <scope>NUCLEOTIDE SEQUENCE</scope>
    <source>
        <strain evidence="1">E20ANME2</strain>
    </source>
</reference>
<accession>A0AC61L5C0</accession>
<evidence type="ECO:0000313" key="1">
    <source>
        <dbReference type="EMBL" id="PXF61675.1"/>
    </source>
</evidence>
<gene>
    <name evidence="1" type="ORF">C4B59_02110</name>
</gene>
<dbReference type="Proteomes" id="UP000248329">
    <property type="component" value="Unassembled WGS sequence"/>
</dbReference>
<organism evidence="1 2">
    <name type="scientific">Candidatus Methanogaster sp</name>
    <dbReference type="NCBI Taxonomy" id="3386292"/>
    <lineage>
        <taxon>Archaea</taxon>
        <taxon>Methanobacteriati</taxon>
        <taxon>Methanobacteriota</taxon>
        <taxon>Stenosarchaea group</taxon>
        <taxon>Methanomicrobia</taxon>
        <taxon>Methanosarcinales</taxon>
        <taxon>ANME-2 cluster</taxon>
        <taxon>Candidatus Methanogasteraceae</taxon>
        <taxon>Candidatus Methanogaster</taxon>
    </lineage>
</organism>
<protein>
    <submittedName>
        <fullName evidence="1">Uncharacterized protein</fullName>
    </submittedName>
</protein>
<proteinExistence type="predicted"/>
<comment type="caution">
    <text evidence="1">The sequence shown here is derived from an EMBL/GenBank/DDBJ whole genome shotgun (WGS) entry which is preliminary data.</text>
</comment>
<evidence type="ECO:0000313" key="2">
    <source>
        <dbReference type="Proteomes" id="UP000248329"/>
    </source>
</evidence>
<dbReference type="EMBL" id="PQXF01000003">
    <property type="protein sequence ID" value="PXF61675.1"/>
    <property type="molecule type" value="Genomic_DNA"/>
</dbReference>
<name>A0AC61L5C0_9EURY</name>